<reference evidence="3 4" key="1">
    <citation type="submission" date="2017-11" db="EMBL/GenBank/DDBJ databases">
        <title>Evolution of Phototrophy in the Chloroflexi Phylum Driven by Horizontal Gene Transfer.</title>
        <authorList>
            <person name="Ward L.M."/>
            <person name="Hemp J."/>
            <person name="Shih P.M."/>
            <person name="Mcglynn S.E."/>
            <person name="Fischer W."/>
        </authorList>
    </citation>
    <scope>NUCLEOTIDE SEQUENCE [LARGE SCALE GENOMIC DNA]</scope>
    <source>
        <strain evidence="3">JP3_7</strain>
    </source>
</reference>
<dbReference type="Proteomes" id="UP000230790">
    <property type="component" value="Unassembled WGS sequence"/>
</dbReference>
<evidence type="ECO:0000256" key="2">
    <source>
        <dbReference type="SAM" id="MobiDB-lite"/>
    </source>
</evidence>
<protein>
    <recommendedName>
        <fullName evidence="5">ATPase</fullName>
    </recommendedName>
</protein>
<evidence type="ECO:0000313" key="4">
    <source>
        <dbReference type="Proteomes" id="UP000230790"/>
    </source>
</evidence>
<dbReference type="AlphaFoldDB" id="A0A2M8QF67"/>
<comment type="caution">
    <text evidence="3">The sequence shown here is derived from an EMBL/GenBank/DDBJ whole genome shotgun (WGS) entry which is preliminary data.</text>
</comment>
<proteinExistence type="predicted"/>
<evidence type="ECO:0008006" key="5">
    <source>
        <dbReference type="Google" id="ProtNLM"/>
    </source>
</evidence>
<keyword evidence="1" id="KW-0175">Coiled coil</keyword>
<organism evidence="3 4">
    <name type="scientific">Candidatus Thermofonsia Clade 3 bacterium</name>
    <dbReference type="NCBI Taxonomy" id="2364212"/>
    <lineage>
        <taxon>Bacteria</taxon>
        <taxon>Bacillati</taxon>
        <taxon>Chloroflexota</taxon>
        <taxon>Candidatus Thermofontia</taxon>
        <taxon>Candidatus Thermofonsia Clade 3</taxon>
    </lineage>
</organism>
<name>A0A2M8QF67_9CHLR</name>
<accession>A0A2M8QF67</accession>
<gene>
    <name evidence="3" type="ORF">CUN48_03400</name>
</gene>
<sequence>MDIQHLLGRLEAILLEARRVPGTKMKLVDADRCFQLIDQMVLAIPEEIKKAQRIRQEHDRIIAQAKEEAERIKEMAREEASRLADDTTIIAIAQDRAQAIEARARREMDRMRSEADAYALETLIRLREELEHTIAVVSNGIAKLERDRAERLKALEDSSGSPPTDTPPAQESQAQAGS</sequence>
<evidence type="ECO:0000313" key="3">
    <source>
        <dbReference type="EMBL" id="PJF48455.1"/>
    </source>
</evidence>
<dbReference type="EMBL" id="PGTN01000014">
    <property type="protein sequence ID" value="PJF48455.1"/>
    <property type="molecule type" value="Genomic_DNA"/>
</dbReference>
<feature type="compositionally biased region" description="Polar residues" evidence="2">
    <location>
        <begin position="169"/>
        <end position="178"/>
    </location>
</feature>
<evidence type="ECO:0000256" key="1">
    <source>
        <dbReference type="SAM" id="Coils"/>
    </source>
</evidence>
<feature type="coiled-coil region" evidence="1">
    <location>
        <begin position="48"/>
        <end position="147"/>
    </location>
</feature>
<feature type="region of interest" description="Disordered" evidence="2">
    <location>
        <begin position="152"/>
        <end position="178"/>
    </location>
</feature>